<gene>
    <name evidence="4" type="ORF">CBYS24578_00004708</name>
</gene>
<comment type="similarity">
    <text evidence="1">Belongs to the bacterial ribosomal protein bL28 family.</text>
</comment>
<reference evidence="5" key="1">
    <citation type="submission" date="2019-06" db="EMBL/GenBank/DDBJ databases">
        <authorList>
            <person name="Broberg M."/>
        </authorList>
    </citation>
    <scope>NUCLEOTIDE SEQUENCE [LARGE SCALE GENOMIC DNA]</scope>
</reference>
<dbReference type="PANTHER" id="PTHR13528:SF2">
    <property type="entry name" value="LARGE RIBOSOMAL SUBUNIT PROTEIN BL28M"/>
    <property type="match status" value="1"/>
</dbReference>
<dbReference type="OrthoDB" id="361870at2759"/>
<dbReference type="AlphaFoldDB" id="A0A9N9U8X2"/>
<keyword evidence="5" id="KW-1185">Reference proteome</keyword>
<protein>
    <recommendedName>
        <fullName evidence="6">54S ribosomal protein L24</fullName>
    </recommendedName>
</protein>
<dbReference type="Pfam" id="PF00830">
    <property type="entry name" value="Ribosomal_L28"/>
    <property type="match status" value="1"/>
</dbReference>
<dbReference type="Proteomes" id="UP000754883">
    <property type="component" value="Unassembled WGS sequence"/>
</dbReference>
<dbReference type="GO" id="GO:0003735">
    <property type="term" value="F:structural constituent of ribosome"/>
    <property type="evidence" value="ECO:0007669"/>
    <property type="project" value="InterPro"/>
</dbReference>
<evidence type="ECO:0000313" key="5">
    <source>
        <dbReference type="Proteomes" id="UP000754883"/>
    </source>
</evidence>
<evidence type="ECO:0008006" key="6">
    <source>
        <dbReference type="Google" id="ProtNLM"/>
    </source>
</evidence>
<dbReference type="SUPFAM" id="SSF143800">
    <property type="entry name" value="L28p-like"/>
    <property type="match status" value="1"/>
</dbReference>
<sequence length="261" mass="29673">MPPSNPLQSFSRTATPLSSGMRILRTCQQPSCAFSTSSALQTKTIKPSRLPDKVIPPYPYGERQVYKQSNRGLYGSARIQFGNNVSEKHKVKTQRFWRPNILVKSFFSPAIGANIKTRLTMRVLKTIKREGGLENYLLKSKPARIKELGPGGWNLRWLLMQTEAVQRRFNEERVELGLEPKEIEDRSDLIQYALDYATPGHLNRRSRETLARLQEQEVEEFILGIEDLSGYEGVEELSEEAEEALLAEAESAEEDEVTTKA</sequence>
<evidence type="ECO:0000313" key="4">
    <source>
        <dbReference type="EMBL" id="CAG9979112.1"/>
    </source>
</evidence>
<dbReference type="PANTHER" id="PTHR13528">
    <property type="entry name" value="39S RIBOSOMAL PROTEIN L28, MITOCHONDRIAL"/>
    <property type="match status" value="1"/>
</dbReference>
<dbReference type="InterPro" id="IPR037147">
    <property type="entry name" value="Ribosomal_bL28_sf"/>
</dbReference>
<evidence type="ECO:0000256" key="2">
    <source>
        <dbReference type="ARBA" id="ARBA00022980"/>
    </source>
</evidence>
<dbReference type="Gene3D" id="2.30.170.40">
    <property type="entry name" value="Ribosomal protein L28/L24"/>
    <property type="match status" value="1"/>
</dbReference>
<organism evidence="4 5">
    <name type="scientific">Clonostachys byssicola</name>
    <dbReference type="NCBI Taxonomy" id="160290"/>
    <lineage>
        <taxon>Eukaryota</taxon>
        <taxon>Fungi</taxon>
        <taxon>Dikarya</taxon>
        <taxon>Ascomycota</taxon>
        <taxon>Pezizomycotina</taxon>
        <taxon>Sordariomycetes</taxon>
        <taxon>Hypocreomycetidae</taxon>
        <taxon>Hypocreales</taxon>
        <taxon>Bionectriaceae</taxon>
        <taxon>Clonostachys</taxon>
    </lineage>
</organism>
<keyword evidence="2" id="KW-0689">Ribosomal protein</keyword>
<evidence type="ECO:0000256" key="3">
    <source>
        <dbReference type="ARBA" id="ARBA00023274"/>
    </source>
</evidence>
<dbReference type="GO" id="GO:0005762">
    <property type="term" value="C:mitochondrial large ribosomal subunit"/>
    <property type="evidence" value="ECO:0007669"/>
    <property type="project" value="TreeGrafter"/>
</dbReference>
<accession>A0A9N9U8X2</accession>
<dbReference type="EMBL" id="CABFNO020001301">
    <property type="protein sequence ID" value="CAG9979112.1"/>
    <property type="molecule type" value="Genomic_DNA"/>
</dbReference>
<comment type="caution">
    <text evidence="4">The sequence shown here is derived from an EMBL/GenBank/DDBJ whole genome shotgun (WGS) entry which is preliminary data.</text>
</comment>
<dbReference type="InterPro" id="IPR026569">
    <property type="entry name" value="Ribosomal_bL28"/>
</dbReference>
<reference evidence="4 5" key="2">
    <citation type="submission" date="2021-10" db="EMBL/GenBank/DDBJ databases">
        <authorList>
            <person name="Piombo E."/>
        </authorList>
    </citation>
    <scope>NUCLEOTIDE SEQUENCE [LARGE SCALE GENOMIC DNA]</scope>
</reference>
<evidence type="ECO:0000256" key="1">
    <source>
        <dbReference type="ARBA" id="ARBA00008760"/>
    </source>
</evidence>
<keyword evidence="3" id="KW-0687">Ribonucleoprotein</keyword>
<dbReference type="InterPro" id="IPR034704">
    <property type="entry name" value="Ribosomal_bL28/bL31-like_sf"/>
</dbReference>
<proteinExistence type="inferred from homology"/>
<name>A0A9N9U8X2_9HYPO</name>